<evidence type="ECO:0000313" key="1">
    <source>
        <dbReference type="EMBL" id="DAD78051.1"/>
    </source>
</evidence>
<reference evidence="1" key="1">
    <citation type="journal article" date="2021" name="Proc. Natl. Acad. Sci. U.S.A.">
        <title>A Catalog of Tens of Thousands of Viruses from Human Metagenomes Reveals Hidden Associations with Chronic Diseases.</title>
        <authorList>
            <person name="Tisza M.J."/>
            <person name="Buck C.B."/>
        </authorList>
    </citation>
    <scope>NUCLEOTIDE SEQUENCE</scope>
    <source>
        <strain evidence="1">Ctrgt10</strain>
    </source>
</reference>
<name>A0A8S5M7V8_9CAUD</name>
<dbReference type="Pfam" id="PF13177">
    <property type="entry name" value="DNA_pol3_delta2"/>
    <property type="match status" value="1"/>
</dbReference>
<dbReference type="EMBL" id="BK014839">
    <property type="protein sequence ID" value="DAD78051.1"/>
    <property type="molecule type" value="Genomic_DNA"/>
</dbReference>
<proteinExistence type="predicted"/>
<sequence length="266" mass="30642">MNILGQDKLLNTINELNLDTFPRSVMLLGAEGSGRHSIVYFIAKHLSLPIEDISEKLTLETIDDITTRSSPSIYIINTKDITVKEQNTILKFIEEPLKNAYVIVLAESKNRLLDTVLNRCLIWQLENYSRETLEKFLPQSDQSNLILEIAATPGQVLKYQSIQFEKYVELADKIINCIDFASVPNTLTLVDKLKYKEEDKGELDANIFFSILLHEVWQASKNCLKPYADIMYVLTNKLKNDLLIANIDKKALFENYLLKLWVEVRR</sequence>
<organism evidence="1">
    <name type="scientific">Siphoviridae sp. ctrgt10</name>
    <dbReference type="NCBI Taxonomy" id="2826479"/>
    <lineage>
        <taxon>Viruses</taxon>
        <taxon>Duplodnaviria</taxon>
        <taxon>Heunggongvirae</taxon>
        <taxon>Uroviricota</taxon>
        <taxon>Caudoviricetes</taxon>
    </lineage>
</organism>
<dbReference type="InterPro" id="IPR027417">
    <property type="entry name" value="P-loop_NTPase"/>
</dbReference>
<dbReference type="Gene3D" id="3.40.50.300">
    <property type="entry name" value="P-loop containing nucleotide triphosphate hydrolases"/>
    <property type="match status" value="1"/>
</dbReference>
<accession>A0A8S5M7V8</accession>
<protein>
    <submittedName>
        <fullName evidence="1">DNA polymerase III subunit delta</fullName>
    </submittedName>
</protein>
<dbReference type="SUPFAM" id="SSF52540">
    <property type="entry name" value="P-loop containing nucleoside triphosphate hydrolases"/>
    <property type="match status" value="1"/>
</dbReference>